<gene>
    <name evidence="1" type="ORF">ALO50_04739</name>
</gene>
<accession>A0A0P9M926</accession>
<dbReference type="Proteomes" id="UP000050356">
    <property type="component" value="Unassembled WGS sequence"/>
</dbReference>
<sequence>MPSGFSRQLQGLNLVHVGCNESLRQPTLITLRCYSITTHNSYGLGEGIFMRRVSTGLLAMLISAHLMAAPPRPSADLATCTRSATVLACSDAQGNSYSVTTAGSTTWLKGYEVLDKRRWTQTNSRYGQLTFFTGLASNGEAWVGTVQRVGWTTITRVSSSSGTRSKITCSRLNGCR</sequence>
<comment type="caution">
    <text evidence="1">The sequence shown here is derived from an EMBL/GenBank/DDBJ whole genome shotgun (WGS) entry which is preliminary data.</text>
</comment>
<proteinExistence type="predicted"/>
<evidence type="ECO:0000313" key="1">
    <source>
        <dbReference type="EMBL" id="KPW80477.1"/>
    </source>
</evidence>
<dbReference type="EMBL" id="LJQA01000887">
    <property type="protein sequence ID" value="KPW80477.1"/>
    <property type="molecule type" value="Genomic_DNA"/>
</dbReference>
<dbReference type="AlphaFoldDB" id="A0A0P9M926"/>
<protein>
    <recommendedName>
        <fullName evidence="3">Glutamine synthetase adenylyltransferase</fullName>
    </recommendedName>
</protein>
<evidence type="ECO:0008006" key="3">
    <source>
        <dbReference type="Google" id="ProtNLM"/>
    </source>
</evidence>
<evidence type="ECO:0000313" key="2">
    <source>
        <dbReference type="Proteomes" id="UP000050356"/>
    </source>
</evidence>
<dbReference type="PATRIC" id="fig|264451.4.peg.3788"/>
<organism evidence="1 2">
    <name type="scientific">Pseudomonas syringae pv. cerasicola</name>
    <dbReference type="NCBI Taxonomy" id="264451"/>
    <lineage>
        <taxon>Bacteria</taxon>
        <taxon>Pseudomonadati</taxon>
        <taxon>Pseudomonadota</taxon>
        <taxon>Gammaproteobacteria</taxon>
        <taxon>Pseudomonadales</taxon>
        <taxon>Pseudomonadaceae</taxon>
        <taxon>Pseudomonas</taxon>
        <taxon>Pseudomonas syringae</taxon>
    </lineage>
</organism>
<reference evidence="1 2" key="1">
    <citation type="submission" date="2015-09" db="EMBL/GenBank/DDBJ databases">
        <title>Genome announcement of multiple Pseudomonas syringae strains.</title>
        <authorList>
            <person name="Thakur S."/>
            <person name="Wang P.W."/>
            <person name="Gong Y."/>
            <person name="Weir B.S."/>
            <person name="Guttman D.S."/>
        </authorList>
    </citation>
    <scope>NUCLEOTIDE SEQUENCE [LARGE SCALE GENOMIC DNA]</scope>
    <source>
        <strain evidence="1 2">ICMP17524</strain>
    </source>
</reference>
<name>A0A0P9M926_PSESX</name>